<accession>A0ABU1W6W9</accession>
<name>A0ABU1W6W9_9GAMM</name>
<dbReference type="Proteomes" id="UP001251524">
    <property type="component" value="Unassembled WGS sequence"/>
</dbReference>
<feature type="transmembrane region" description="Helical" evidence="1">
    <location>
        <begin position="165"/>
        <end position="184"/>
    </location>
</feature>
<keyword evidence="1" id="KW-1133">Transmembrane helix</keyword>
<feature type="transmembrane region" description="Helical" evidence="1">
    <location>
        <begin position="5"/>
        <end position="24"/>
    </location>
</feature>
<evidence type="ECO:0000313" key="3">
    <source>
        <dbReference type="Proteomes" id="UP001251524"/>
    </source>
</evidence>
<dbReference type="EMBL" id="JAVDVY010000001">
    <property type="protein sequence ID" value="MDR7133321.1"/>
    <property type="molecule type" value="Genomic_DNA"/>
</dbReference>
<feature type="transmembrane region" description="Helical" evidence="1">
    <location>
        <begin position="133"/>
        <end position="153"/>
    </location>
</feature>
<keyword evidence="3" id="KW-1185">Reference proteome</keyword>
<gene>
    <name evidence="2" type="ORF">J2X06_000505</name>
</gene>
<keyword evidence="1" id="KW-0812">Transmembrane</keyword>
<organism evidence="2 3">
    <name type="scientific">Lysobacter niastensis</name>
    <dbReference type="NCBI Taxonomy" id="380629"/>
    <lineage>
        <taxon>Bacteria</taxon>
        <taxon>Pseudomonadati</taxon>
        <taxon>Pseudomonadota</taxon>
        <taxon>Gammaproteobacteria</taxon>
        <taxon>Lysobacterales</taxon>
        <taxon>Lysobacteraceae</taxon>
        <taxon>Lysobacter</taxon>
    </lineage>
</organism>
<keyword evidence="1" id="KW-0472">Membrane</keyword>
<evidence type="ECO:0000313" key="2">
    <source>
        <dbReference type="EMBL" id="MDR7133321.1"/>
    </source>
</evidence>
<evidence type="ECO:0000256" key="1">
    <source>
        <dbReference type="SAM" id="Phobius"/>
    </source>
</evidence>
<reference evidence="2 3" key="1">
    <citation type="submission" date="2023-07" db="EMBL/GenBank/DDBJ databases">
        <title>Sorghum-associated microbial communities from plants grown in Nebraska, USA.</title>
        <authorList>
            <person name="Schachtman D."/>
        </authorList>
    </citation>
    <scope>NUCLEOTIDE SEQUENCE [LARGE SCALE GENOMIC DNA]</scope>
    <source>
        <strain evidence="2 3">BE198</strain>
    </source>
</reference>
<sequence>MRLIVAGIIGGIVMFMWGAVWHMALPFSEAGMKVPPQQQVVLDAIAPTTSGEGIYMYPSISPEKMSDKAAMQAFAEETRGKPYALVVYQPGGNPINQSMVPNLVKQLVTCILAALVLAWVLSLTAWGFGRRVMVAGAMAVFAWIAISLPHWNWYMFPMSFTASALGEQLVGWLLAGAAIAWWLGRGERAK</sequence>
<dbReference type="RefSeq" id="WP_310057847.1">
    <property type="nucleotide sequence ID" value="NZ_JAVDVY010000001.1"/>
</dbReference>
<feature type="transmembrane region" description="Helical" evidence="1">
    <location>
        <begin position="106"/>
        <end position="126"/>
    </location>
</feature>
<protein>
    <submittedName>
        <fullName evidence="2">Oligopeptide transporter (OPT) family protein</fullName>
    </submittedName>
</protein>
<comment type="caution">
    <text evidence="2">The sequence shown here is derived from an EMBL/GenBank/DDBJ whole genome shotgun (WGS) entry which is preliminary data.</text>
</comment>
<proteinExistence type="predicted"/>